<keyword evidence="3" id="KW-1185">Reference proteome</keyword>
<gene>
    <name evidence="2" type="ORF">NDU88_011109</name>
</gene>
<feature type="compositionally biased region" description="Basic and acidic residues" evidence="1">
    <location>
        <begin position="50"/>
        <end position="63"/>
    </location>
</feature>
<dbReference type="AlphaFoldDB" id="A0AAV7S063"/>
<evidence type="ECO:0000256" key="1">
    <source>
        <dbReference type="SAM" id="MobiDB-lite"/>
    </source>
</evidence>
<dbReference type="Proteomes" id="UP001066276">
    <property type="component" value="Chromosome 5"/>
</dbReference>
<feature type="region of interest" description="Disordered" evidence="1">
    <location>
        <begin position="1"/>
        <end position="73"/>
    </location>
</feature>
<organism evidence="2 3">
    <name type="scientific">Pleurodeles waltl</name>
    <name type="common">Iberian ribbed newt</name>
    <dbReference type="NCBI Taxonomy" id="8319"/>
    <lineage>
        <taxon>Eukaryota</taxon>
        <taxon>Metazoa</taxon>
        <taxon>Chordata</taxon>
        <taxon>Craniata</taxon>
        <taxon>Vertebrata</taxon>
        <taxon>Euteleostomi</taxon>
        <taxon>Amphibia</taxon>
        <taxon>Batrachia</taxon>
        <taxon>Caudata</taxon>
        <taxon>Salamandroidea</taxon>
        <taxon>Salamandridae</taxon>
        <taxon>Pleurodelinae</taxon>
        <taxon>Pleurodeles</taxon>
    </lineage>
</organism>
<sequence>MAANPRPLPASKEGPGGCCAGTRGVEKLADGNEGARNGGLRRSSVGGQVGERRRSPGGEKSDVGAETSATQEA</sequence>
<proteinExistence type="predicted"/>
<comment type="caution">
    <text evidence="2">The sequence shown here is derived from an EMBL/GenBank/DDBJ whole genome shotgun (WGS) entry which is preliminary data.</text>
</comment>
<name>A0AAV7S063_PLEWA</name>
<accession>A0AAV7S063</accession>
<evidence type="ECO:0000313" key="3">
    <source>
        <dbReference type="Proteomes" id="UP001066276"/>
    </source>
</evidence>
<evidence type="ECO:0000313" key="2">
    <source>
        <dbReference type="EMBL" id="KAJ1158421.1"/>
    </source>
</evidence>
<protein>
    <submittedName>
        <fullName evidence="2">Uncharacterized protein</fullName>
    </submittedName>
</protein>
<reference evidence="2" key="1">
    <citation type="journal article" date="2022" name="bioRxiv">
        <title>Sequencing and chromosome-scale assembly of the giantPleurodeles waltlgenome.</title>
        <authorList>
            <person name="Brown T."/>
            <person name="Elewa A."/>
            <person name="Iarovenko S."/>
            <person name="Subramanian E."/>
            <person name="Araus A.J."/>
            <person name="Petzold A."/>
            <person name="Susuki M."/>
            <person name="Suzuki K.-i.T."/>
            <person name="Hayashi T."/>
            <person name="Toyoda A."/>
            <person name="Oliveira C."/>
            <person name="Osipova E."/>
            <person name="Leigh N.D."/>
            <person name="Simon A."/>
            <person name="Yun M.H."/>
        </authorList>
    </citation>
    <scope>NUCLEOTIDE SEQUENCE</scope>
    <source>
        <strain evidence="2">20211129_DDA</strain>
        <tissue evidence="2">Liver</tissue>
    </source>
</reference>
<dbReference type="EMBL" id="JANPWB010000009">
    <property type="protein sequence ID" value="KAJ1158421.1"/>
    <property type="molecule type" value="Genomic_DNA"/>
</dbReference>